<evidence type="ECO:0000256" key="1">
    <source>
        <dbReference type="SAM" id="Phobius"/>
    </source>
</evidence>
<proteinExistence type="predicted"/>
<dbReference type="Proteomes" id="UP000179252">
    <property type="component" value="Unassembled WGS sequence"/>
</dbReference>
<dbReference type="EMBL" id="MFAU01000049">
    <property type="protein sequence ID" value="OGD83382.1"/>
    <property type="molecule type" value="Genomic_DNA"/>
</dbReference>
<keyword evidence="1" id="KW-1133">Transmembrane helix</keyword>
<feature type="transmembrane region" description="Helical" evidence="1">
    <location>
        <begin position="163"/>
        <end position="190"/>
    </location>
</feature>
<organism evidence="2 3">
    <name type="scientific">Candidatus Curtissbacteria bacterium RBG_13_40_7</name>
    <dbReference type="NCBI Taxonomy" id="1797706"/>
    <lineage>
        <taxon>Bacteria</taxon>
        <taxon>Candidatus Curtissiibacteriota</taxon>
    </lineage>
</organism>
<evidence type="ECO:0000313" key="2">
    <source>
        <dbReference type="EMBL" id="OGD83382.1"/>
    </source>
</evidence>
<feature type="transmembrane region" description="Helical" evidence="1">
    <location>
        <begin position="61"/>
        <end position="81"/>
    </location>
</feature>
<gene>
    <name evidence="2" type="ORF">A2165_03525</name>
</gene>
<feature type="transmembrane region" description="Helical" evidence="1">
    <location>
        <begin position="7"/>
        <end position="25"/>
    </location>
</feature>
<feature type="transmembrane region" description="Helical" evidence="1">
    <location>
        <begin position="115"/>
        <end position="131"/>
    </location>
</feature>
<comment type="caution">
    <text evidence="2">The sequence shown here is derived from an EMBL/GenBank/DDBJ whole genome shotgun (WGS) entry which is preliminary data.</text>
</comment>
<dbReference type="AlphaFoldDB" id="A0A1F5FUW5"/>
<reference evidence="2 3" key="1">
    <citation type="journal article" date="2016" name="Nat. Commun.">
        <title>Thousands of microbial genomes shed light on interconnected biogeochemical processes in an aquifer system.</title>
        <authorList>
            <person name="Anantharaman K."/>
            <person name="Brown C.T."/>
            <person name="Hug L.A."/>
            <person name="Sharon I."/>
            <person name="Castelle C.J."/>
            <person name="Probst A.J."/>
            <person name="Thomas B.C."/>
            <person name="Singh A."/>
            <person name="Wilkins M.J."/>
            <person name="Karaoz U."/>
            <person name="Brodie E.L."/>
            <person name="Williams K.H."/>
            <person name="Hubbard S.S."/>
            <person name="Banfield J.F."/>
        </authorList>
    </citation>
    <scope>NUCLEOTIDE SEQUENCE [LARGE SCALE GENOMIC DNA]</scope>
</reference>
<keyword evidence="1" id="KW-0812">Transmembrane</keyword>
<feature type="transmembrane region" description="Helical" evidence="1">
    <location>
        <begin position="88"/>
        <end position="109"/>
    </location>
</feature>
<evidence type="ECO:0000313" key="3">
    <source>
        <dbReference type="Proteomes" id="UP000179252"/>
    </source>
</evidence>
<feature type="transmembrane region" description="Helical" evidence="1">
    <location>
        <begin position="282"/>
        <end position="300"/>
    </location>
</feature>
<feature type="transmembrane region" description="Helical" evidence="1">
    <location>
        <begin position="202"/>
        <end position="221"/>
    </location>
</feature>
<sequence>MNKFTNYLLLPCLFTTLLVINFIVWGDNHHVFLAKALLNHSLSLTENPIFISDLSYFDGRFYWLPGIPFSVILSPFVLTFGTQFQEGFLKFFLSILNFWLIFKIGLSLGLNKNKSILLSIFYIFGSVYTTVASIPFSVYNSSIFASSVLLLAIYEFLNRRRWILIGLLSAIAILTRYPLSLTVTFFLIYLIKEKQKKTLTSFALPLIVSICLILLVNYLAFGNPLESGYKYRLITKEAQKRLEKGFFSPIHIPANLYYMLLKAPDPVFEDESHILKPPYIRYNPYGISLFFLSPVLLLLIKTNLKEKFVKESLIVILPIFLLMINYYGIGFRQIGYWHALDFFPFLLFPLISSFKKTGGVKLLILIIIGITTTWFFIFEFIARI</sequence>
<name>A0A1F5FUW5_9BACT</name>
<feature type="transmembrane region" description="Helical" evidence="1">
    <location>
        <begin position="363"/>
        <end position="382"/>
    </location>
</feature>
<keyword evidence="1" id="KW-0472">Membrane</keyword>
<feature type="transmembrane region" description="Helical" evidence="1">
    <location>
        <begin position="312"/>
        <end position="329"/>
    </location>
</feature>
<protein>
    <submittedName>
        <fullName evidence="2">Uncharacterized protein</fullName>
    </submittedName>
</protein>
<accession>A0A1F5FUW5</accession>